<dbReference type="InterPro" id="IPR032876">
    <property type="entry name" value="J_dom"/>
</dbReference>
<sequence>MQRQLFYIKGAKGGGGDSHTPVEQPDSIRSQAKARLLIALGEGEMALGLDDTKIFLDGTPLGNPDGSRNFDGVRWEVRPGVQQQDPISGFPAVENETGFGTEIKQASPWVHALTRTEIDAVVVRVGVPALMYQEDDGDVVGTSVSFRIDLAVGGGTFSTQGKFAISGKTTTLYERSIRVNLPRSSSGWRIRVVRETPDSDSARLANTLKIQAITEVIDARFRYPHTALLFIEFNAKSFQNIPKISCLAKGRIIRVPSNYDPDTRTYSGNWDGSFKWAYTNNPAWVWYDVLTQPRFGLGKRVTAAMLDKWELYRIAQRCDQMVPDGAGGVEPRFEFNCYLQAQADAWTVIRDIAAGFNGLTYWGNNMFNVVSDMPVKAPSQIVTRASIIGKPTYSSGSRKTRFSSALVNYSDAQNHYADTPTAVMFQELVAQLGFEQTQLTAIGCTRESEAQRRASWAVLTNSVDRLVKLRVGLEGFAFLPGTVFALADERIGGRVMGGRVAGYDEKTKQVMLDRTTDGKPGDDLLIRTTGGAVESRKIASVGDSVVTIAEPFTAAPAVNAVWVVDSGELALQKFRVLTLDFDDENNTFEISAAEYNDSKYDAVDDGARLDKPPVSLLPTGIVNAPTAVAITSYEQVRQNQRVTTMRATWEPSRMADGKVQPDIVAYEAQWRRGANDWVNVPASSVNGFEVQGVFAGDYLVRVRAVTSFGASSVWASSVLTHIDGRQGEVPAPVSLRASSDVVFGIDVAWAFPKDAEDTEYTEIQYAPTNTEEAFTTLSLSPYPSKSFAHSGLKANAVFWYRARLVDRLGNKSEWGASVQGRASIDTDSIMDALGDQVMSSEGGKALETSINAAIDAIEQNAIANDGDIQRKSKKLGELSAEIVRIDNVVVNEVGALAESLTAVKASVAENEAAVATKMTAKFDYDGNGYAVWDTNAGITYNGEYYSAGMSISAEVKEGEVSTQVAMLADRFAVMAKVGDKPELMFGVVGDQAYLRDAFIRDASIGSAKIAGVLQSDDYTPGGAGWTINKSGAVEFNNATIRGTVYAENGDFKGTVHANRIVGDVVQYSNFTFSSKDVSVGNGATRVLFKVPAEDFEQTIISNGYVKFFAGSGGMTRISCYVESSGVRKVLTELWSNGETAEYKFNLSGLTLPPGANGTWIRIEFTKTWPNTIRPEKPHTLLTYDGAQLLMGRARRGSAEILEG</sequence>
<dbReference type="PANTHER" id="PTHR36251">
    <property type="entry name" value="FELS-1 PROPHAGE HOST SPECIFICITY PROTEIN-RELATED"/>
    <property type="match status" value="1"/>
</dbReference>
<evidence type="ECO:0000313" key="3">
    <source>
        <dbReference type="EMBL" id="ADV36410.1"/>
    </source>
</evidence>
<dbReference type="EMBL" id="HQ824563">
    <property type="protein sequence ID" value="ADV36410.1"/>
    <property type="molecule type" value="Genomic_DNA"/>
</dbReference>
<dbReference type="CDD" id="cd00063">
    <property type="entry name" value="FN3"/>
    <property type="match status" value="1"/>
</dbReference>
<protein>
    <submittedName>
        <fullName evidence="3">Phage host specificity protein</fullName>
    </submittedName>
</protein>
<dbReference type="SUPFAM" id="SSF49265">
    <property type="entry name" value="Fibronectin type III"/>
    <property type="match status" value="1"/>
</dbReference>
<dbReference type="InterPro" id="IPR015406">
    <property type="entry name" value="GpJ_CSF"/>
</dbReference>
<dbReference type="Gene3D" id="2.60.40.10">
    <property type="entry name" value="Immunoglobulins"/>
    <property type="match status" value="2"/>
</dbReference>
<dbReference type="InterPro" id="IPR036116">
    <property type="entry name" value="FN3_sf"/>
</dbReference>
<evidence type="ECO:0000259" key="2">
    <source>
        <dbReference type="PROSITE" id="PS50853"/>
    </source>
</evidence>
<gene>
    <name evidence="3" type="primary">eiAUOrf16</name>
</gene>
<accession>E7EKQ5</accession>
<evidence type="ECO:0000256" key="1">
    <source>
        <dbReference type="SAM" id="MobiDB-lite"/>
    </source>
</evidence>
<reference evidence="3" key="2">
    <citation type="journal article" date="2011" name="Virol. J.">
        <title>Comparative genomic analysis of bacteriophages specific to the channel catfish pathogen Edwardsiella ictaluri.</title>
        <authorList>
            <person name="Carrias A."/>
            <person name="Welch T.J."/>
            <person name="Waldbieser G.C."/>
            <person name="Mead D.A."/>
            <person name="Terhune J.S."/>
            <person name="Liles M.R."/>
        </authorList>
    </citation>
    <scope>NUCLEOTIDE SEQUENCE</scope>
</reference>
<dbReference type="Pfam" id="PF13550">
    <property type="entry name" value="Phage-tail_3"/>
    <property type="match status" value="1"/>
</dbReference>
<dbReference type="Pfam" id="PF09327">
    <property type="entry name" value="Phage_Tail_Tip"/>
    <property type="match status" value="1"/>
</dbReference>
<dbReference type="InterPro" id="IPR053171">
    <property type="entry name" value="Viral_Tip_Attach_Protein"/>
</dbReference>
<proteinExistence type="predicted"/>
<feature type="region of interest" description="Disordered" evidence="1">
    <location>
        <begin position="9"/>
        <end position="28"/>
    </location>
</feature>
<dbReference type="InterPro" id="IPR003961">
    <property type="entry name" value="FN3_dom"/>
</dbReference>
<name>E7EKQ5_9CAUD</name>
<dbReference type="PROSITE" id="PS50853">
    <property type="entry name" value="FN3"/>
    <property type="match status" value="1"/>
</dbReference>
<reference evidence="3" key="1">
    <citation type="submission" date="2010-12" db="EMBL/GenBank/DDBJ databases">
        <authorList>
            <person name="Carrias A.A."/>
            <person name="Welch T.J."/>
            <person name="Waldbieser G.C."/>
            <person name="Mead D.A."/>
            <person name="Terhune J.S."/>
            <person name="Liles M.R."/>
        </authorList>
    </citation>
    <scope>NUCLEOTIDE SEQUENCE</scope>
</reference>
<dbReference type="InterPro" id="IPR013783">
    <property type="entry name" value="Ig-like_fold"/>
</dbReference>
<dbReference type="InterPro" id="IPR055385">
    <property type="entry name" value="GpJ_HDII-ins2"/>
</dbReference>
<feature type="domain" description="Fibronectin type-III" evidence="2">
    <location>
        <begin position="624"/>
        <end position="725"/>
    </location>
</feature>
<dbReference type="PANTHER" id="PTHR36251:SF2">
    <property type="entry name" value="GIFSY-2 PROPHAGE HOST SPECIFICITY PROTEIN J, PHAGE LAMBDA"/>
    <property type="match status" value="1"/>
</dbReference>
<dbReference type="Pfam" id="PF24801">
    <property type="entry name" value="FNIII-A_GpJ"/>
    <property type="match status" value="1"/>
</dbReference>
<organism evidence="3">
    <name type="scientific">Edwardsiella phage eiAU</name>
    <dbReference type="NCBI Taxonomy" id="945083"/>
    <lineage>
        <taxon>Viruses</taxon>
        <taxon>Duplodnaviria</taxon>
        <taxon>Heunggongvirae</taxon>
        <taxon>Uroviricota</taxon>
        <taxon>Caudoviricetes</taxon>
        <taxon>Eiauvirus</taxon>
        <taxon>Eiauvirus eiAU</taxon>
    </lineage>
</organism>